<organismHost>
    <name type="scientific">Ornithodoros moubata</name>
    <name type="common">Soft tick</name>
    <name type="synonym">Argasid tick</name>
    <dbReference type="NCBI Taxonomy" id="6938"/>
</organismHost>
<organismHost>
    <name type="scientific">Sus scrofa</name>
    <name type="common">Pig</name>
    <dbReference type="NCBI Taxonomy" id="9823"/>
</organismHost>
<proteinExistence type="predicted"/>
<gene>
    <name evidence="1" type="primary">ASFV G ACD 00360 CDS</name>
</gene>
<dbReference type="Proteomes" id="UP000515749">
    <property type="component" value="Chromosome"/>
</dbReference>
<dbReference type="EMBL" id="LR813622">
    <property type="protein sequence ID" value="CAD0059459.1"/>
    <property type="molecule type" value="Genomic_DNA"/>
</dbReference>
<sequence length="38" mass="4442">MIKNRCIAQYSFGISLEMIQATMITMYNSIVIFFFCNV</sequence>
<name>A0A6V6ZE26_ASF</name>
<organismHost>
    <name type="scientific">Ornithodoros</name>
    <name type="common">relapsing fever ticks</name>
    <dbReference type="NCBI Taxonomy" id="6937"/>
</organismHost>
<organismHost>
    <name type="scientific">Phacochoerus aethiopicus</name>
    <name type="common">Warthog</name>
    <dbReference type="NCBI Taxonomy" id="85517"/>
</organismHost>
<organism evidence="1">
    <name type="scientific">African swine fever virus</name>
    <name type="common">ASFV</name>
    <dbReference type="NCBI Taxonomy" id="10497"/>
    <lineage>
        <taxon>Viruses</taxon>
        <taxon>Varidnaviria</taxon>
        <taxon>Bamfordvirae</taxon>
        <taxon>Nucleocytoviricota</taxon>
        <taxon>Pokkesviricetes</taxon>
        <taxon>Asfuvirales</taxon>
        <taxon>Asfarviridae</taxon>
        <taxon>Asfivirus</taxon>
        <taxon>Asfivirus haemorrhagiae</taxon>
    </lineage>
</organism>
<reference evidence="1" key="1">
    <citation type="submission" date="2020-06" db="EMBL/GenBank/DDBJ databases">
        <authorList>
            <person name="Domelevo Entfellner J.-B."/>
        </authorList>
    </citation>
    <scope>NUCLEOTIDE SEQUENCE [LARGE SCALE GENOMIC DNA]</scope>
    <source>
        <strain evidence="1">Tanzania/Rukwa/2017/1</strain>
    </source>
</reference>
<organismHost>
    <name type="scientific">Phacochoerus africanus</name>
    <name type="common">Warthog</name>
    <dbReference type="NCBI Taxonomy" id="41426"/>
</organismHost>
<accession>A0A6V6ZE26</accession>
<evidence type="ECO:0000313" key="1">
    <source>
        <dbReference type="EMBL" id="CAD0059459.1"/>
    </source>
</evidence>
<organismHost>
    <name type="scientific">Potamochoerus larvatus</name>
    <name type="common">Bushpig</name>
    <dbReference type="NCBI Taxonomy" id="273792"/>
</organismHost>
<protein>
    <submittedName>
        <fullName evidence="1">ASFV G ACD 00360 CDS protein</fullName>
    </submittedName>
</protein>